<feature type="transmembrane region" description="Helical" evidence="5">
    <location>
        <begin position="59"/>
        <end position="79"/>
    </location>
</feature>
<dbReference type="EMBL" id="AEJC01000271">
    <property type="protein sequence ID" value="EKX65724.1"/>
    <property type="molecule type" value="Genomic_DNA"/>
</dbReference>
<dbReference type="PIRSF" id="PIRSF006060">
    <property type="entry name" value="AA_transporter"/>
    <property type="match status" value="1"/>
</dbReference>
<comment type="subcellular location">
    <subcellularLocation>
        <location evidence="1">Membrane</location>
        <topology evidence="1">Multi-pass membrane protein</topology>
    </subcellularLocation>
</comment>
<dbReference type="RefSeq" id="WP_009313994.1">
    <property type="nucleotide sequence ID" value="NZ_AEJC01000271.1"/>
</dbReference>
<dbReference type="InterPro" id="IPR050367">
    <property type="entry name" value="APC_superfamily"/>
</dbReference>
<dbReference type="GO" id="GO:0016020">
    <property type="term" value="C:membrane"/>
    <property type="evidence" value="ECO:0007669"/>
    <property type="project" value="UniProtKB-SubCell"/>
</dbReference>
<evidence type="ECO:0000256" key="2">
    <source>
        <dbReference type="ARBA" id="ARBA00022692"/>
    </source>
</evidence>
<gene>
    <name evidence="7" type="ORF">STRIP9103_02906</name>
</gene>
<keyword evidence="3 5" id="KW-1133">Transmembrane helix</keyword>
<feature type="transmembrane region" description="Helical" evidence="5">
    <location>
        <begin position="350"/>
        <end position="370"/>
    </location>
</feature>
<keyword evidence="8" id="KW-1185">Reference proteome</keyword>
<evidence type="ECO:0000256" key="1">
    <source>
        <dbReference type="ARBA" id="ARBA00004141"/>
    </source>
</evidence>
<evidence type="ECO:0000256" key="4">
    <source>
        <dbReference type="ARBA" id="ARBA00023136"/>
    </source>
</evidence>
<evidence type="ECO:0000256" key="5">
    <source>
        <dbReference type="SAM" id="Phobius"/>
    </source>
</evidence>
<feature type="transmembrane region" description="Helical" evidence="5">
    <location>
        <begin position="168"/>
        <end position="192"/>
    </location>
</feature>
<evidence type="ECO:0000259" key="6">
    <source>
        <dbReference type="Pfam" id="PF00324"/>
    </source>
</evidence>
<feature type="transmembrane region" description="Helical" evidence="5">
    <location>
        <begin position="245"/>
        <end position="266"/>
    </location>
</feature>
<proteinExistence type="predicted"/>
<feature type="transmembrane region" description="Helical" evidence="5">
    <location>
        <begin position="382"/>
        <end position="402"/>
    </location>
</feature>
<evidence type="ECO:0000313" key="8">
    <source>
        <dbReference type="Proteomes" id="UP000010411"/>
    </source>
</evidence>
<evidence type="ECO:0000313" key="7">
    <source>
        <dbReference type="EMBL" id="EKX65724.1"/>
    </source>
</evidence>
<keyword evidence="4 5" id="KW-0472">Membrane</keyword>
<dbReference type="AlphaFoldDB" id="L1KYU5"/>
<sequence>MKRRLPWSVTGGASSESRALSGHMGTRALTLTVLAFSAPISVVSAYLPYSISFGGKGAAFAFAAATVVLLFFAVGYVTMARHVPKPGDFYSFISTGLGKVVGLGAGLLAVTTYVVLLAGVYAQLGVTVQNLIVSLDGPNTPWLVWTVLGWAVVSVLGYLHIELSAKILSIAMVVEVVVVMTYDVAVLIAGGGGPDGLTARPLSPFEFTRGDVGVAILFAILLFLGFEATALFRDEVRNPNKTIPRATYTAVVFVGLLYLLSCYALMSAYGAKAVSVATNAPTTMFPDSIGHYVAPAFTQLSYLFVTTSVLAALLAIHNVVARYVHNLSCDRALPGYLADVHRRHGSPHRASTLAAIVTAVVLLAFVVAGSQGPSLYAELTGLGAAGILLLMTMVSLAVIVWFGRTGVPAGENWFKVFLAPGIAAASLGGTVFLALTHFELIVGGAPGQNLWLVGIPLVGLCVGIALALYFRSRRRHVYDRLGRADRGIDLTDET</sequence>
<feature type="domain" description="Amino acid permease/ SLC12A" evidence="6">
    <location>
        <begin position="52"/>
        <end position="401"/>
    </location>
</feature>
<keyword evidence="2 5" id="KW-0812">Transmembrane</keyword>
<feature type="transmembrane region" description="Helical" evidence="5">
    <location>
        <begin position="100"/>
        <end position="122"/>
    </location>
</feature>
<dbReference type="InterPro" id="IPR004841">
    <property type="entry name" value="AA-permease/SLC12A_dom"/>
</dbReference>
<feature type="transmembrane region" description="Helical" evidence="5">
    <location>
        <begin position="212"/>
        <end position="233"/>
    </location>
</feature>
<dbReference type="GO" id="GO:0055085">
    <property type="term" value="P:transmembrane transport"/>
    <property type="evidence" value="ECO:0007669"/>
    <property type="project" value="InterPro"/>
</dbReference>
<dbReference type="PANTHER" id="PTHR42770">
    <property type="entry name" value="AMINO ACID TRANSPORTER-RELATED"/>
    <property type="match status" value="1"/>
</dbReference>
<organism evidence="7 8">
    <name type="scientific">Streptomyces ipomoeae 91-03</name>
    <dbReference type="NCBI Taxonomy" id="698759"/>
    <lineage>
        <taxon>Bacteria</taxon>
        <taxon>Bacillati</taxon>
        <taxon>Actinomycetota</taxon>
        <taxon>Actinomycetes</taxon>
        <taxon>Kitasatosporales</taxon>
        <taxon>Streptomycetaceae</taxon>
        <taxon>Streptomyces</taxon>
    </lineage>
</organism>
<dbReference type="PATRIC" id="fig|698759.3.peg.3643"/>
<protein>
    <submittedName>
        <fullName evidence="7">Amino acid permease</fullName>
    </submittedName>
</protein>
<accession>L1KYU5</accession>
<feature type="transmembrane region" description="Helical" evidence="5">
    <location>
        <begin position="142"/>
        <end position="161"/>
    </location>
</feature>
<comment type="caution">
    <text evidence="7">The sequence shown here is derived from an EMBL/GenBank/DDBJ whole genome shotgun (WGS) entry which is preliminary data.</text>
</comment>
<feature type="transmembrane region" description="Helical" evidence="5">
    <location>
        <begin position="414"/>
        <end position="438"/>
    </location>
</feature>
<name>L1KYU5_9ACTN</name>
<dbReference type="Gene3D" id="1.20.1740.10">
    <property type="entry name" value="Amino acid/polyamine transporter I"/>
    <property type="match status" value="1"/>
</dbReference>
<feature type="transmembrane region" description="Helical" evidence="5">
    <location>
        <begin position="28"/>
        <end position="47"/>
    </location>
</feature>
<evidence type="ECO:0000256" key="3">
    <source>
        <dbReference type="ARBA" id="ARBA00022989"/>
    </source>
</evidence>
<dbReference type="PANTHER" id="PTHR42770:SF16">
    <property type="entry name" value="AMINO ACID PERMEASE"/>
    <property type="match status" value="1"/>
</dbReference>
<dbReference type="Pfam" id="PF00324">
    <property type="entry name" value="AA_permease"/>
    <property type="match status" value="1"/>
</dbReference>
<feature type="transmembrane region" description="Helical" evidence="5">
    <location>
        <begin position="450"/>
        <end position="470"/>
    </location>
</feature>
<feature type="transmembrane region" description="Helical" evidence="5">
    <location>
        <begin position="300"/>
        <end position="321"/>
    </location>
</feature>
<reference evidence="7 8" key="1">
    <citation type="submission" date="2012-11" db="EMBL/GenBank/DDBJ databases">
        <authorList>
            <person name="Huguet-Tapia J.C."/>
            <person name="Durkin A.S."/>
            <person name="Pettis G.S."/>
            <person name="Badger J.H."/>
        </authorList>
    </citation>
    <scope>NUCLEOTIDE SEQUENCE [LARGE SCALE GENOMIC DNA]</scope>
    <source>
        <strain evidence="7 8">91-03</strain>
    </source>
</reference>
<dbReference type="Proteomes" id="UP000010411">
    <property type="component" value="Unassembled WGS sequence"/>
</dbReference>